<evidence type="ECO:0000256" key="3">
    <source>
        <dbReference type="ARBA" id="ARBA00023295"/>
    </source>
</evidence>
<evidence type="ECO:0000256" key="4">
    <source>
        <dbReference type="RuleBase" id="RU003690"/>
    </source>
</evidence>
<evidence type="ECO:0000313" key="6">
    <source>
        <dbReference type="Proteomes" id="UP001157034"/>
    </source>
</evidence>
<evidence type="ECO:0000313" key="5">
    <source>
        <dbReference type="EMBL" id="GMA94728.1"/>
    </source>
</evidence>
<gene>
    <name evidence="5" type="ORF">GCM10025881_15520</name>
</gene>
<sequence>MRRADLPTDFVWGTATASYQVEGAVHEGGRGISIWDTFARRRGAIADGSTGDVADDHFHRYREDIALMRDLGVGAYRFSIAWPRIQPEGRGPALSAGLDFYRRLAEALHEADITPWATLYHWDLPQALEDADGWMNRSTADRFADYAGIVVDALGDVIGDWITLNEPWCSSFLGYASGQHAPGRHEGASAARAAHHLLLGHGRAIEAIRSASSEARVGITLNLYSVVPAGDSGADHDAARRIDGLSNRFFLDPVLRGAYPGTCSMTWASASGSTKTRALPIWSRSRGRSTSWA</sequence>
<proteinExistence type="inferred from homology"/>
<dbReference type="InterPro" id="IPR033132">
    <property type="entry name" value="GH_1_N_CS"/>
</dbReference>
<dbReference type="SUPFAM" id="SSF51445">
    <property type="entry name" value="(Trans)glycosidases"/>
    <property type="match status" value="1"/>
</dbReference>
<dbReference type="InterPro" id="IPR017853">
    <property type="entry name" value="GH"/>
</dbReference>
<evidence type="ECO:0000256" key="1">
    <source>
        <dbReference type="ARBA" id="ARBA00010838"/>
    </source>
</evidence>
<dbReference type="Pfam" id="PF00232">
    <property type="entry name" value="Glyco_hydro_1"/>
    <property type="match status" value="1"/>
</dbReference>
<dbReference type="Gene3D" id="3.20.20.80">
    <property type="entry name" value="Glycosidases"/>
    <property type="match status" value="1"/>
</dbReference>
<evidence type="ECO:0000256" key="2">
    <source>
        <dbReference type="ARBA" id="ARBA00022801"/>
    </source>
</evidence>
<keyword evidence="6" id="KW-1185">Reference proteome</keyword>
<reference evidence="6" key="1">
    <citation type="journal article" date="2019" name="Int. J. Syst. Evol. Microbiol.">
        <title>The Global Catalogue of Microorganisms (GCM) 10K type strain sequencing project: providing services to taxonomists for standard genome sequencing and annotation.</title>
        <authorList>
            <consortium name="The Broad Institute Genomics Platform"/>
            <consortium name="The Broad Institute Genome Sequencing Center for Infectious Disease"/>
            <person name="Wu L."/>
            <person name="Ma J."/>
        </authorList>
    </citation>
    <scope>NUCLEOTIDE SEQUENCE [LARGE SCALE GENOMIC DNA]</scope>
    <source>
        <strain evidence="6">NBRC 108894</strain>
    </source>
</reference>
<comment type="caution">
    <text evidence="5">The sequence shown here is derived from an EMBL/GenBank/DDBJ whole genome shotgun (WGS) entry which is preliminary data.</text>
</comment>
<dbReference type="EMBL" id="BSVB01000001">
    <property type="protein sequence ID" value="GMA94728.1"/>
    <property type="molecule type" value="Genomic_DNA"/>
</dbReference>
<comment type="similarity">
    <text evidence="1 4">Belongs to the glycosyl hydrolase 1 family.</text>
</comment>
<protein>
    <recommendedName>
        <fullName evidence="7">Glycosyl hydrolase family protein</fullName>
    </recommendedName>
</protein>
<name>A0ABQ6K590_9MICO</name>
<dbReference type="PANTHER" id="PTHR10353:SF36">
    <property type="entry name" value="LP05116P"/>
    <property type="match status" value="1"/>
</dbReference>
<dbReference type="PANTHER" id="PTHR10353">
    <property type="entry name" value="GLYCOSYL HYDROLASE"/>
    <property type="match status" value="1"/>
</dbReference>
<dbReference type="Proteomes" id="UP001157034">
    <property type="component" value="Unassembled WGS sequence"/>
</dbReference>
<dbReference type="InterPro" id="IPR001360">
    <property type="entry name" value="Glyco_hydro_1"/>
</dbReference>
<organism evidence="5 6">
    <name type="scientific">Pseudolysinimonas kribbensis</name>
    <dbReference type="NCBI Taxonomy" id="433641"/>
    <lineage>
        <taxon>Bacteria</taxon>
        <taxon>Bacillati</taxon>
        <taxon>Actinomycetota</taxon>
        <taxon>Actinomycetes</taxon>
        <taxon>Micrococcales</taxon>
        <taxon>Microbacteriaceae</taxon>
        <taxon>Pseudolysinimonas</taxon>
    </lineage>
</organism>
<evidence type="ECO:0008006" key="7">
    <source>
        <dbReference type="Google" id="ProtNLM"/>
    </source>
</evidence>
<accession>A0ABQ6K590</accession>
<keyword evidence="2" id="KW-0378">Hydrolase</keyword>
<dbReference type="PROSITE" id="PS00653">
    <property type="entry name" value="GLYCOSYL_HYDROL_F1_2"/>
    <property type="match status" value="1"/>
</dbReference>
<keyword evidence="3" id="KW-0326">Glycosidase</keyword>